<feature type="region of interest" description="Disordered" evidence="7">
    <location>
        <begin position="1"/>
        <end position="34"/>
    </location>
</feature>
<dbReference type="Pfam" id="PF12704">
    <property type="entry name" value="MacB_PCD"/>
    <property type="match status" value="1"/>
</dbReference>
<evidence type="ECO:0000313" key="12">
    <source>
        <dbReference type="Proteomes" id="UP000000547"/>
    </source>
</evidence>
<keyword evidence="6 8" id="KW-0472">Membrane</keyword>
<comment type="subcellular location">
    <subcellularLocation>
        <location evidence="1">Cell membrane</location>
        <topology evidence="1">Multi-pass membrane protein</topology>
    </subcellularLocation>
</comment>
<feature type="transmembrane region" description="Helical" evidence="8">
    <location>
        <begin position="301"/>
        <end position="326"/>
    </location>
</feature>
<sequence length="441" mass="48375">MATRTPNSYNASKLDNNGSSATVNESNSTQHNSSQNAIIARLAKRSIFRNTRRTLLTVLLISCSLAAILFTDAFVRGMVETMVKISTQTFLGEGQIHRVGFREANDIDLYIEDTTTLYQQLNATTAIQAFAPRVLTGAMTSSSENVASAIVYGVDAIQEAQVSKLKLAVTQGEYLSGIDGEIIIGEQLADLLEISLGDRVVITVSEANGGDLSQALFRVSGLFSFNERSMDIGMAFINLSQGQKLLNIAGVHEVALRLQHLHQAEDSTLPFWKTLNNDQIETLSWKELVPQLSSMLAMTKYSTLIVSIIMYVLVCLGLINTMFMSIFERQTEFGILLAIGTRSKQLFYQIMLEGFFIGLLSVTVGLLMAFLLCYWGSIVGIDYSELEMSGMTLNEPIYLILDASSFAIMGVATLAVTLIASVYPAFHAARLQPSFAMRKTL</sequence>
<dbReference type="PANTHER" id="PTHR30489:SF0">
    <property type="entry name" value="LIPOPROTEIN-RELEASING SYSTEM TRANSMEMBRANE PROTEIN LOLE"/>
    <property type="match status" value="1"/>
</dbReference>
<dbReference type="STRING" id="167879.CPS_5041"/>
<organism evidence="11 12">
    <name type="scientific">Colwellia psychrerythraea (strain 34H / ATCC BAA-681)</name>
    <name type="common">Vibrio psychroerythus</name>
    <dbReference type="NCBI Taxonomy" id="167879"/>
    <lineage>
        <taxon>Bacteria</taxon>
        <taxon>Pseudomonadati</taxon>
        <taxon>Pseudomonadota</taxon>
        <taxon>Gammaproteobacteria</taxon>
        <taxon>Alteromonadales</taxon>
        <taxon>Colwelliaceae</taxon>
        <taxon>Colwellia</taxon>
    </lineage>
</organism>
<dbReference type="EMBL" id="CP000083">
    <property type="protein sequence ID" value="AAZ25762.1"/>
    <property type="molecule type" value="Genomic_DNA"/>
</dbReference>
<comment type="similarity">
    <text evidence="2">Belongs to the ABC-4 integral membrane protein family. LolC/E subfamily.</text>
</comment>
<dbReference type="HOGENOM" id="CLU_000604_8_6_6"/>
<feature type="domain" description="MacB-like periplasmic core" evidence="10">
    <location>
        <begin position="54"/>
        <end position="246"/>
    </location>
</feature>
<feature type="transmembrane region" description="Helical" evidence="8">
    <location>
        <begin position="346"/>
        <end position="377"/>
    </location>
</feature>
<gene>
    <name evidence="11" type="ordered locus">CPS_5041</name>
</gene>
<dbReference type="InterPro" id="IPR051447">
    <property type="entry name" value="Lipoprotein-release_system"/>
</dbReference>
<evidence type="ECO:0000256" key="4">
    <source>
        <dbReference type="ARBA" id="ARBA00022692"/>
    </source>
</evidence>
<dbReference type="GO" id="GO:0044874">
    <property type="term" value="P:lipoprotein localization to outer membrane"/>
    <property type="evidence" value="ECO:0007669"/>
    <property type="project" value="TreeGrafter"/>
</dbReference>
<protein>
    <submittedName>
        <fullName evidence="11">Putative ABC transporter, permease protein</fullName>
    </submittedName>
</protein>
<proteinExistence type="inferred from homology"/>
<feature type="transmembrane region" description="Helical" evidence="8">
    <location>
        <begin position="397"/>
        <end position="423"/>
    </location>
</feature>
<dbReference type="Proteomes" id="UP000000547">
    <property type="component" value="Chromosome"/>
</dbReference>
<dbReference type="KEGG" id="cps:CPS_5041"/>
<evidence type="ECO:0000256" key="2">
    <source>
        <dbReference type="ARBA" id="ARBA00005236"/>
    </source>
</evidence>
<evidence type="ECO:0000256" key="5">
    <source>
        <dbReference type="ARBA" id="ARBA00022989"/>
    </source>
</evidence>
<keyword evidence="4 8" id="KW-0812">Transmembrane</keyword>
<dbReference type="Pfam" id="PF02687">
    <property type="entry name" value="FtsX"/>
    <property type="match status" value="1"/>
</dbReference>
<evidence type="ECO:0000259" key="10">
    <source>
        <dbReference type="Pfam" id="PF12704"/>
    </source>
</evidence>
<dbReference type="InterPro" id="IPR003838">
    <property type="entry name" value="ABC3_permease_C"/>
</dbReference>
<evidence type="ECO:0000256" key="7">
    <source>
        <dbReference type="SAM" id="MobiDB-lite"/>
    </source>
</evidence>
<evidence type="ECO:0000256" key="3">
    <source>
        <dbReference type="ARBA" id="ARBA00022475"/>
    </source>
</evidence>
<dbReference type="RefSeq" id="WP_011045759.1">
    <property type="nucleotide sequence ID" value="NC_003910.7"/>
</dbReference>
<evidence type="ECO:0000256" key="6">
    <source>
        <dbReference type="ARBA" id="ARBA00023136"/>
    </source>
</evidence>
<evidence type="ECO:0000256" key="8">
    <source>
        <dbReference type="SAM" id="Phobius"/>
    </source>
</evidence>
<dbReference type="PANTHER" id="PTHR30489">
    <property type="entry name" value="LIPOPROTEIN-RELEASING SYSTEM TRANSMEMBRANE PROTEIN LOLE"/>
    <property type="match status" value="1"/>
</dbReference>
<evidence type="ECO:0000259" key="9">
    <source>
        <dbReference type="Pfam" id="PF02687"/>
    </source>
</evidence>
<dbReference type="AlphaFoldDB" id="Q47U44"/>
<reference evidence="11" key="1">
    <citation type="journal article" date="2005" name="Proc. Natl. Acad. Sci. U.S.A.">
        <title>The psychrophilic lifestyle as revealed by the genome sequence of Colwellia psychrerythraea 34H through genomic and proteomic analyses.</title>
        <authorList>
            <person name="Methe B.A."/>
            <person name="Nelson K.E."/>
            <person name="Deming J.W."/>
            <person name="Momen B."/>
            <person name="Melamud E."/>
            <person name="Zhang X."/>
            <person name="Moult J."/>
            <person name="Madupu R."/>
            <person name="Nelson W.C."/>
            <person name="Dodson R.J."/>
            <person name="Brinkac L.M."/>
            <person name="Daugherty S.C."/>
            <person name="Durkin A.S."/>
            <person name="DeBoy R.T."/>
            <person name="Kolonay J.F."/>
            <person name="Sullivan S.A."/>
            <person name="Zhou L."/>
            <person name="Davidsen T.M."/>
            <person name="Wu M."/>
            <person name="Huston A.L."/>
            <person name="Lewis M."/>
            <person name="Weaver B."/>
            <person name="Weidman J.F."/>
            <person name="Khouri H."/>
            <person name="Utterback T.R."/>
            <person name="Feldblyum T.V."/>
            <person name="Fraser C.M."/>
        </authorList>
    </citation>
    <scope>NUCLEOTIDE SEQUENCE [LARGE SCALE GENOMIC DNA]</scope>
    <source>
        <strain evidence="11">34H</strain>
    </source>
</reference>
<evidence type="ECO:0000313" key="11">
    <source>
        <dbReference type="EMBL" id="AAZ25762.1"/>
    </source>
</evidence>
<keyword evidence="3" id="KW-1003">Cell membrane</keyword>
<evidence type="ECO:0000256" key="1">
    <source>
        <dbReference type="ARBA" id="ARBA00004651"/>
    </source>
</evidence>
<dbReference type="GO" id="GO:0098797">
    <property type="term" value="C:plasma membrane protein complex"/>
    <property type="evidence" value="ECO:0007669"/>
    <property type="project" value="TreeGrafter"/>
</dbReference>
<feature type="transmembrane region" description="Helical" evidence="8">
    <location>
        <begin position="54"/>
        <end position="75"/>
    </location>
</feature>
<feature type="domain" description="ABC3 transporter permease C-terminal" evidence="9">
    <location>
        <begin position="305"/>
        <end position="433"/>
    </location>
</feature>
<keyword evidence="5 8" id="KW-1133">Transmembrane helix</keyword>
<name>Q47U44_COLP3</name>
<dbReference type="InterPro" id="IPR025857">
    <property type="entry name" value="MacB_PCD"/>
</dbReference>
<accession>Q47U44</accession>